<accession>A0A9D4FFI3</accession>
<gene>
    <name evidence="1" type="ORF">DPMN_150947</name>
</gene>
<name>A0A9D4FFI3_DREPO</name>
<proteinExistence type="predicted"/>
<dbReference type="AlphaFoldDB" id="A0A9D4FFI3"/>
<evidence type="ECO:0000313" key="2">
    <source>
        <dbReference type="Proteomes" id="UP000828390"/>
    </source>
</evidence>
<organism evidence="1 2">
    <name type="scientific">Dreissena polymorpha</name>
    <name type="common">Zebra mussel</name>
    <name type="synonym">Mytilus polymorpha</name>
    <dbReference type="NCBI Taxonomy" id="45954"/>
    <lineage>
        <taxon>Eukaryota</taxon>
        <taxon>Metazoa</taxon>
        <taxon>Spiralia</taxon>
        <taxon>Lophotrochozoa</taxon>
        <taxon>Mollusca</taxon>
        <taxon>Bivalvia</taxon>
        <taxon>Autobranchia</taxon>
        <taxon>Heteroconchia</taxon>
        <taxon>Euheterodonta</taxon>
        <taxon>Imparidentia</taxon>
        <taxon>Neoheterodontei</taxon>
        <taxon>Myida</taxon>
        <taxon>Dreissenoidea</taxon>
        <taxon>Dreissenidae</taxon>
        <taxon>Dreissena</taxon>
    </lineage>
</organism>
<sequence>MTAAEYILKVVSRLYRNSVATLCVFEEPTINDTYAPASLNLEKQFIKNQVFCVRFFKKDAYCVPPFLLHDLNKSAYKENVSGLEERIKVDIFESDALPFLYYLQYLTQGSLGKRKRQLSALGKFVKIVTDKDVELHHPQTATNMLAHCQEMEGNIEAALYMFRKSVQKWPGDNIACWHIDRLYSRGEGMEATNH</sequence>
<reference evidence="1" key="2">
    <citation type="submission" date="2020-11" db="EMBL/GenBank/DDBJ databases">
        <authorList>
            <person name="McCartney M.A."/>
            <person name="Auch B."/>
            <person name="Kono T."/>
            <person name="Mallez S."/>
            <person name="Becker A."/>
            <person name="Gohl D.M."/>
            <person name="Silverstein K.A.T."/>
            <person name="Koren S."/>
            <person name="Bechman K.B."/>
            <person name="Herman A."/>
            <person name="Abrahante J.E."/>
            <person name="Garbe J."/>
        </authorList>
    </citation>
    <scope>NUCLEOTIDE SEQUENCE</scope>
    <source>
        <strain evidence="1">Duluth1</strain>
        <tissue evidence="1">Whole animal</tissue>
    </source>
</reference>
<reference evidence="1" key="1">
    <citation type="journal article" date="2019" name="bioRxiv">
        <title>The Genome of the Zebra Mussel, Dreissena polymorpha: A Resource for Invasive Species Research.</title>
        <authorList>
            <person name="McCartney M.A."/>
            <person name="Auch B."/>
            <person name="Kono T."/>
            <person name="Mallez S."/>
            <person name="Zhang Y."/>
            <person name="Obille A."/>
            <person name="Becker A."/>
            <person name="Abrahante J.E."/>
            <person name="Garbe J."/>
            <person name="Badalamenti J.P."/>
            <person name="Herman A."/>
            <person name="Mangelson H."/>
            <person name="Liachko I."/>
            <person name="Sullivan S."/>
            <person name="Sone E.D."/>
            <person name="Koren S."/>
            <person name="Silverstein K.A.T."/>
            <person name="Beckman K.B."/>
            <person name="Gohl D.M."/>
        </authorList>
    </citation>
    <scope>NUCLEOTIDE SEQUENCE</scope>
    <source>
        <strain evidence="1">Duluth1</strain>
        <tissue evidence="1">Whole animal</tissue>
    </source>
</reference>
<keyword evidence="2" id="KW-1185">Reference proteome</keyword>
<evidence type="ECO:0000313" key="1">
    <source>
        <dbReference type="EMBL" id="KAH3797367.1"/>
    </source>
</evidence>
<dbReference type="EMBL" id="JAIWYP010000007">
    <property type="protein sequence ID" value="KAH3797367.1"/>
    <property type="molecule type" value="Genomic_DNA"/>
</dbReference>
<protein>
    <submittedName>
        <fullName evidence="1">Uncharacterized protein</fullName>
    </submittedName>
</protein>
<dbReference type="Proteomes" id="UP000828390">
    <property type="component" value="Unassembled WGS sequence"/>
</dbReference>
<comment type="caution">
    <text evidence="1">The sequence shown here is derived from an EMBL/GenBank/DDBJ whole genome shotgun (WGS) entry which is preliminary data.</text>
</comment>